<proteinExistence type="inferred from homology"/>
<feature type="region of interest" description="Disordered" evidence="11">
    <location>
        <begin position="1067"/>
        <end position="1129"/>
    </location>
</feature>
<feature type="region of interest" description="Disordered" evidence="11">
    <location>
        <begin position="1445"/>
        <end position="1513"/>
    </location>
</feature>
<accession>A0A6Q2YK11</accession>
<dbReference type="SMART" id="SM00129">
    <property type="entry name" value="KISc"/>
    <property type="match status" value="1"/>
</dbReference>
<feature type="region of interest" description="Disordered" evidence="11">
    <location>
        <begin position="568"/>
        <end position="618"/>
    </location>
</feature>
<reference evidence="13" key="2">
    <citation type="submission" date="2020-02" db="EMBL/GenBank/DDBJ databases">
        <title>Esox lucius (northern pike) genome, fEsoLuc1, primary haplotype.</title>
        <authorList>
            <person name="Myers G."/>
            <person name="Karagic N."/>
            <person name="Meyer A."/>
            <person name="Pippel M."/>
            <person name="Reichard M."/>
            <person name="Winkler S."/>
            <person name="Tracey A."/>
            <person name="Sims Y."/>
            <person name="Howe K."/>
            <person name="Rhie A."/>
            <person name="Formenti G."/>
            <person name="Durbin R."/>
            <person name="Fedrigo O."/>
            <person name="Jarvis E.D."/>
        </authorList>
    </citation>
    <scope>NUCLEOTIDE SEQUENCE [LARGE SCALE GENOMIC DNA]</scope>
</reference>
<feature type="region of interest" description="Disordered" evidence="11">
    <location>
        <begin position="428"/>
        <end position="450"/>
    </location>
</feature>
<dbReference type="GO" id="GO:0048731">
    <property type="term" value="P:system development"/>
    <property type="evidence" value="ECO:0007669"/>
    <property type="project" value="UniProtKB-ARBA"/>
</dbReference>
<keyword evidence="8" id="KW-0206">Cytoskeleton</keyword>
<evidence type="ECO:0000256" key="1">
    <source>
        <dbReference type="ARBA" id="ARBA00004245"/>
    </source>
</evidence>
<feature type="coiled-coil region" evidence="10">
    <location>
        <begin position="1567"/>
        <end position="1594"/>
    </location>
</feature>
<feature type="region of interest" description="Disordered" evidence="11">
    <location>
        <begin position="20"/>
        <end position="40"/>
    </location>
</feature>
<feature type="compositionally biased region" description="Polar residues" evidence="11">
    <location>
        <begin position="1072"/>
        <end position="1093"/>
    </location>
</feature>
<dbReference type="InterPro" id="IPR001752">
    <property type="entry name" value="Kinesin_motor_dom"/>
</dbReference>
<dbReference type="SUPFAM" id="SSF52540">
    <property type="entry name" value="P-loop containing nucleoside triphosphate hydrolases"/>
    <property type="match status" value="1"/>
</dbReference>
<evidence type="ECO:0000256" key="5">
    <source>
        <dbReference type="ARBA" id="ARBA00022741"/>
    </source>
</evidence>
<evidence type="ECO:0000256" key="6">
    <source>
        <dbReference type="ARBA" id="ARBA00022840"/>
    </source>
</evidence>
<protein>
    <submittedName>
        <fullName evidence="13">Kinesin family member 26A</fullName>
    </submittedName>
</protein>
<dbReference type="GO" id="GO:0007018">
    <property type="term" value="P:microtubule-based movement"/>
    <property type="evidence" value="ECO:0007669"/>
    <property type="project" value="InterPro"/>
</dbReference>
<feature type="compositionally biased region" description="Polar residues" evidence="11">
    <location>
        <begin position="949"/>
        <end position="961"/>
    </location>
</feature>
<dbReference type="Bgee" id="ENSELUG00000016723">
    <property type="expression patterns" value="Expressed in spleen and 10 other cell types or tissues"/>
</dbReference>
<feature type="compositionally biased region" description="Low complexity" evidence="11">
    <location>
        <begin position="1298"/>
        <end position="1312"/>
    </location>
</feature>
<feature type="compositionally biased region" description="Pro residues" evidence="11">
    <location>
        <begin position="28"/>
        <end position="37"/>
    </location>
</feature>
<dbReference type="CDD" id="cd00106">
    <property type="entry name" value="KISc"/>
    <property type="match status" value="1"/>
</dbReference>
<evidence type="ECO:0000256" key="2">
    <source>
        <dbReference type="ARBA" id="ARBA00022490"/>
    </source>
</evidence>
<evidence type="ECO:0000256" key="7">
    <source>
        <dbReference type="ARBA" id="ARBA00023175"/>
    </source>
</evidence>
<feature type="region of interest" description="Disordered" evidence="11">
    <location>
        <begin position="924"/>
        <end position="1041"/>
    </location>
</feature>
<feature type="compositionally biased region" description="Low complexity" evidence="11">
    <location>
        <begin position="1383"/>
        <end position="1395"/>
    </location>
</feature>
<dbReference type="GeneTree" id="ENSGT00940000159075"/>
<keyword evidence="6 9" id="KW-0067">ATP-binding</keyword>
<feature type="compositionally biased region" description="Basic residues" evidence="11">
    <location>
        <begin position="1479"/>
        <end position="1496"/>
    </location>
</feature>
<dbReference type="GO" id="GO:0005524">
    <property type="term" value="F:ATP binding"/>
    <property type="evidence" value="ECO:0007669"/>
    <property type="project" value="UniProtKB-UniRule"/>
</dbReference>
<dbReference type="PRINTS" id="PR00380">
    <property type="entry name" value="KINESINHEAVY"/>
</dbReference>
<evidence type="ECO:0000256" key="10">
    <source>
        <dbReference type="SAM" id="Coils"/>
    </source>
</evidence>
<evidence type="ECO:0000256" key="4">
    <source>
        <dbReference type="ARBA" id="ARBA00022701"/>
    </source>
</evidence>
<dbReference type="InterPro" id="IPR036961">
    <property type="entry name" value="Kinesin_motor_dom_sf"/>
</dbReference>
<feature type="compositionally biased region" description="Polar residues" evidence="11">
    <location>
        <begin position="1268"/>
        <end position="1297"/>
    </location>
</feature>
<keyword evidence="10" id="KW-0175">Coiled coil</keyword>
<dbReference type="InterPro" id="IPR027640">
    <property type="entry name" value="Kinesin-like_fam"/>
</dbReference>
<feature type="compositionally biased region" description="Polar residues" evidence="11">
    <location>
        <begin position="1411"/>
        <end position="1424"/>
    </location>
</feature>
<dbReference type="Pfam" id="PF00225">
    <property type="entry name" value="Kinesin"/>
    <property type="match status" value="1"/>
</dbReference>
<dbReference type="Proteomes" id="UP000265140">
    <property type="component" value="Chromosome 14"/>
</dbReference>
<evidence type="ECO:0000256" key="11">
    <source>
        <dbReference type="SAM" id="MobiDB-lite"/>
    </source>
</evidence>
<keyword evidence="3" id="KW-0597">Phosphoprotein</keyword>
<keyword evidence="2" id="KW-0963">Cytoplasm</keyword>
<reference evidence="13" key="3">
    <citation type="submission" date="2025-08" db="UniProtKB">
        <authorList>
            <consortium name="Ensembl"/>
        </authorList>
    </citation>
    <scope>IDENTIFICATION</scope>
</reference>
<evidence type="ECO:0000259" key="12">
    <source>
        <dbReference type="PROSITE" id="PS50067"/>
    </source>
</evidence>
<feature type="compositionally biased region" description="Basic and acidic residues" evidence="11">
    <location>
        <begin position="987"/>
        <end position="1004"/>
    </location>
</feature>
<name>A0A6Q2YK11_ESOLU</name>
<feature type="compositionally biased region" description="Polar residues" evidence="11">
    <location>
        <begin position="976"/>
        <end position="986"/>
    </location>
</feature>
<feature type="compositionally biased region" description="Polar residues" evidence="11">
    <location>
        <begin position="592"/>
        <end position="609"/>
    </location>
</feature>
<organism evidence="13 14">
    <name type="scientific">Esox lucius</name>
    <name type="common">Northern pike</name>
    <dbReference type="NCBI Taxonomy" id="8010"/>
    <lineage>
        <taxon>Eukaryota</taxon>
        <taxon>Metazoa</taxon>
        <taxon>Chordata</taxon>
        <taxon>Craniata</taxon>
        <taxon>Vertebrata</taxon>
        <taxon>Euteleostomi</taxon>
        <taxon>Actinopterygii</taxon>
        <taxon>Neopterygii</taxon>
        <taxon>Teleostei</taxon>
        <taxon>Protacanthopterygii</taxon>
        <taxon>Esociformes</taxon>
        <taxon>Esocidae</taxon>
        <taxon>Esox</taxon>
    </lineage>
</organism>
<dbReference type="PANTHER" id="PTHR21608:SF5">
    <property type="entry name" value="KINESIN FAMILY MEMBER 26AA"/>
    <property type="match status" value="1"/>
</dbReference>
<feature type="region of interest" description="Disordered" evidence="11">
    <location>
        <begin position="1216"/>
        <end position="1428"/>
    </location>
</feature>
<feature type="compositionally biased region" description="Low complexity" evidence="11">
    <location>
        <begin position="1250"/>
        <end position="1267"/>
    </location>
</feature>
<evidence type="ECO:0000313" key="13">
    <source>
        <dbReference type="Ensembl" id="ENSELUP00000065771.2"/>
    </source>
</evidence>
<feature type="compositionally biased region" description="Low complexity" evidence="11">
    <location>
        <begin position="675"/>
        <end position="689"/>
    </location>
</feature>
<feature type="domain" description="Kinesin motor" evidence="12">
    <location>
        <begin position="76"/>
        <end position="428"/>
    </location>
</feature>
<evidence type="ECO:0000256" key="8">
    <source>
        <dbReference type="ARBA" id="ARBA00023212"/>
    </source>
</evidence>
<dbReference type="PANTHER" id="PTHR21608">
    <property type="entry name" value="KINESIN-LIKE PROTEIN CG14535"/>
    <property type="match status" value="1"/>
</dbReference>
<dbReference type="Ensembl" id="ENSELUT00000081303.2">
    <property type="protein sequence ID" value="ENSELUP00000065771.2"/>
    <property type="gene ID" value="ENSELUG00000016723.3"/>
</dbReference>
<evidence type="ECO:0000256" key="9">
    <source>
        <dbReference type="PROSITE-ProRule" id="PRU00283"/>
    </source>
</evidence>
<keyword evidence="14" id="KW-1185">Reference proteome</keyword>
<dbReference type="PROSITE" id="PS50067">
    <property type="entry name" value="KINESIN_MOTOR_2"/>
    <property type="match status" value="1"/>
</dbReference>
<keyword evidence="7 9" id="KW-0505">Motor protein</keyword>
<sequence>LNLLNLPEIGDFWAAQKLSLSSKRKKPQQPPSPPEPAEPLVYTGGFSGALQLSPPAVPPCLLRARSKVKDSPGMGKVKVMVRICAAQGSSDTSESRSFLKVDARKKQLTLCETPANSHSSAAQRRAAAAAPKMFAFDAVFSQDASQAEVCSGTVAEVIQSVVNGADGCIFCFGHANLGKTYTMIGRDCSTQSLGVAPCAISWLFKLIEERKEKAGARFSVHVSAVEISGRDEALTDLLSDASLGSLQDGQSPGVFLREDPVCGSQLQNQSELRAATAERAAYFLDAALAARSTSRPQCDEEGRRNSHVLFTLHVYQYCMEKSAKGGMSGGRSRLHLLDLGSCETDLSRTREGGGGQCLSLSALGNVILALANGAKHVPYRDSKLTMLLRESLGNINCRTTMIAHISDSPTKYMETLTTVQLASRIHRMRKKKSKYASSSSGGDSSCEEGRIRKPHLRPFHTRTMALDPDMPTLLSSDPDYSSSSEHSCDTVIYIGPGGATISDRELSDNEGPPSFVPIIPSLNRKRGKDTQRSEGEYFKCNTFAELQERLECIDGSEGPAAFTAEGKETALKNEGGPSRSPEESASLKTVKPPTQKSNIVTTTSNTAQGKSEREHFKLSSDVGVLENHKRTSADGEKVVASVIKPGRVLSNDSDPVVREKVYLNKGPTLPKPFDSPSLPRSSRAPSESLDALCRAPPVGMSQQALGQGPPGGSLVLERGQHGRGPMQVSHLRAALRGRCLERDVLRTTITLQQPVELNGEDELVFTVVEDLHIGLVPDNGRPSSIIGFNSDCSRQALGSGSRPVSIISSINDEYDAYTAQEGASGLSSELTTALQEDLFVHHGSGQSSIGSWPRKASVCSLESEGGEVTGKFLQRAKGMAPESASVLSSPGIFRREPFLQHGAKSSLNDSGVCFSDLESDPVTPSKLSLTKCPPSPDSTKASLRGSKVRANTLNTSASSQIPHRDVHSSLPRKTKPTSSVAPSCSRQEGKPDDLWLRGCGHSDPRSSTSGIPSRKPGGNSNSVPRPPKAQASFSTQRLVDGCEKSNYKKAESMSRMPQLRRGATTLGAVSVPHSSPESKWGRDSNSGTGSLRFSSLGKKANGQKSSMLPKSGSGSISPPAPPVRKSSLDQKTKIVLSPSALKAASDAARFQLPKTSVSVEEIDVQYGRDLFSYKTASLKADRGSAKTASSLKSRGAKGDSARYYGSLMSLERCDSLTSVGSKPGLSRENSGTNLGGNGKSNRSLSRLGVPTSTTSLPTASSPPFSTSGMTNKLGQLKTNTNARTVIASGSKTRTLAASSSKTVGSSSKSLDSPTARNANLPPTGKNPAGPVMGSNGKPGRGTIMGTKQAIRAANSRVSELVAGSPRKHPNRGPEAPGDDGDDSGTSSSGSPAGTPIPSPYSKITAPRRPQRYSSGHGSDNSSVLSGELPPAMGRTALFYHSGGSSGYESMIRDSETTGSASSAHDSMSESGVSASNRSRVSKSPKKRGNGLQRRRLIPTPLPDTSSLGRKAGIPGQWVDMPPLGGTLKESFEIKVYEIDDVERLQRGREGASGSEGLLYFNARLRMLEKRQQHIRELRAKYERLKGELEHAKCRLMLDPTKWTGEFEVDTDLDKESQEYLEALEQATGELEYCVNLCKSRIMMETCFDIVVPGTNRDRERGTFP</sequence>
<dbReference type="GO" id="GO:0008017">
    <property type="term" value="F:microtubule binding"/>
    <property type="evidence" value="ECO:0007669"/>
    <property type="project" value="InterPro"/>
</dbReference>
<comment type="subcellular location">
    <subcellularLocation>
        <location evidence="1">Cytoplasm</location>
        <location evidence="1">Cytoskeleton</location>
    </subcellularLocation>
</comment>
<feature type="region of interest" description="Disordered" evidence="11">
    <location>
        <begin position="663"/>
        <end position="722"/>
    </location>
</feature>
<dbReference type="InterPro" id="IPR027417">
    <property type="entry name" value="P-loop_NTPase"/>
</dbReference>
<dbReference type="GO" id="GO:0005874">
    <property type="term" value="C:microtubule"/>
    <property type="evidence" value="ECO:0007669"/>
    <property type="project" value="UniProtKB-KW"/>
</dbReference>
<keyword evidence="5 9" id="KW-0547">Nucleotide-binding</keyword>
<dbReference type="Gene3D" id="3.40.850.10">
    <property type="entry name" value="Kinesin motor domain"/>
    <property type="match status" value="1"/>
</dbReference>
<feature type="region of interest" description="Disordered" evidence="11">
    <location>
        <begin position="505"/>
        <end position="530"/>
    </location>
</feature>
<dbReference type="FunFam" id="3.40.850.10:FF:000015">
    <property type="entry name" value="Kinesin family member 26A"/>
    <property type="match status" value="1"/>
</dbReference>
<feature type="binding site" evidence="9">
    <location>
        <begin position="173"/>
        <end position="180"/>
    </location>
    <ligand>
        <name>ATP</name>
        <dbReference type="ChEBI" id="CHEBI:30616"/>
    </ligand>
</feature>
<reference evidence="14" key="1">
    <citation type="journal article" date="2014" name="PLoS ONE">
        <title>The genome and linkage map of the northern pike (Esox lucius): conserved synteny revealed between the salmonid sister group and the Neoteleostei.</title>
        <authorList>
            <person name="Rondeau E.B."/>
            <person name="Minkley D.R."/>
            <person name="Leong J.S."/>
            <person name="Messmer A.M."/>
            <person name="Jantzen J.R."/>
            <person name="von Schalburg K.R."/>
            <person name="Lemon C."/>
            <person name="Bird N.H."/>
            <person name="Koop B.F."/>
        </authorList>
    </citation>
    <scope>NUCLEOTIDE SEQUENCE</scope>
</reference>
<feature type="compositionally biased region" description="Low complexity" evidence="11">
    <location>
        <begin position="1459"/>
        <end position="1470"/>
    </location>
</feature>
<reference evidence="13" key="4">
    <citation type="submission" date="2025-09" db="UniProtKB">
        <authorList>
            <consortium name="Ensembl"/>
        </authorList>
    </citation>
    <scope>IDENTIFICATION</scope>
</reference>
<comment type="similarity">
    <text evidence="9">Belongs to the TRAFAC class myosin-kinesin ATPase superfamily. Kinesin family.</text>
</comment>
<keyword evidence="4" id="KW-0493">Microtubule</keyword>
<evidence type="ECO:0000256" key="3">
    <source>
        <dbReference type="ARBA" id="ARBA00022553"/>
    </source>
</evidence>
<evidence type="ECO:0000313" key="14">
    <source>
        <dbReference type="Proteomes" id="UP000265140"/>
    </source>
</evidence>
<feature type="compositionally biased region" description="Low complexity" evidence="11">
    <location>
        <begin position="435"/>
        <end position="444"/>
    </location>
</feature>
<dbReference type="GO" id="GO:0003777">
    <property type="term" value="F:microtubule motor activity"/>
    <property type="evidence" value="ECO:0007669"/>
    <property type="project" value="InterPro"/>
</dbReference>